<dbReference type="AlphaFoldDB" id="A0A3D9T1H7"/>
<evidence type="ECO:0000313" key="4">
    <source>
        <dbReference type="EMBL" id="REF00174.1"/>
    </source>
</evidence>
<dbReference type="EMBL" id="QTTT01000001">
    <property type="protein sequence ID" value="REF00174.1"/>
    <property type="molecule type" value="Genomic_DNA"/>
</dbReference>
<dbReference type="Pfam" id="PF01740">
    <property type="entry name" value="STAS"/>
    <property type="match status" value="1"/>
</dbReference>
<name>A0A3D9T1H7_9ACTN</name>
<sequence length="117" mass="12709">MTETAEILRVNVHTVGLWSVLGLSGELDVAGIATLNRRVDEACGARTPPRLVIDMTSVTFMDSCGLGGLVRSWKRVGGLQGRFVLVGLQPRVARVLDITGMRRAFEIYDSLDDFTGS</sequence>
<accession>A0A3D9T1H7</accession>
<reference evidence="4 5" key="1">
    <citation type="submission" date="2018-08" db="EMBL/GenBank/DDBJ databases">
        <title>Sequencing the genomes of 1000 actinobacteria strains.</title>
        <authorList>
            <person name="Klenk H.-P."/>
        </authorList>
    </citation>
    <scope>NUCLEOTIDE SEQUENCE [LARGE SCALE GENOMIC DNA]</scope>
    <source>
        <strain evidence="4 5">DSM 43927</strain>
    </source>
</reference>
<evidence type="ECO:0000256" key="1">
    <source>
        <dbReference type="ARBA" id="ARBA00009013"/>
    </source>
</evidence>
<dbReference type="GO" id="GO:0043856">
    <property type="term" value="F:anti-sigma factor antagonist activity"/>
    <property type="evidence" value="ECO:0007669"/>
    <property type="project" value="InterPro"/>
</dbReference>
<keyword evidence="5" id="KW-1185">Reference proteome</keyword>
<dbReference type="CDD" id="cd07043">
    <property type="entry name" value="STAS_anti-anti-sigma_factors"/>
    <property type="match status" value="1"/>
</dbReference>
<evidence type="ECO:0000313" key="5">
    <source>
        <dbReference type="Proteomes" id="UP000256661"/>
    </source>
</evidence>
<feature type="domain" description="STAS" evidence="3">
    <location>
        <begin position="20"/>
        <end position="117"/>
    </location>
</feature>
<protein>
    <recommendedName>
        <fullName evidence="2">Anti-sigma factor antagonist</fullName>
    </recommendedName>
</protein>
<gene>
    <name evidence="4" type="ORF">DFJ69_5702</name>
</gene>
<dbReference type="InterPro" id="IPR002645">
    <property type="entry name" value="STAS_dom"/>
</dbReference>
<dbReference type="RefSeq" id="WP_116025358.1">
    <property type="nucleotide sequence ID" value="NZ_QTTT01000001.1"/>
</dbReference>
<evidence type="ECO:0000256" key="2">
    <source>
        <dbReference type="RuleBase" id="RU003749"/>
    </source>
</evidence>
<dbReference type="Proteomes" id="UP000256661">
    <property type="component" value="Unassembled WGS sequence"/>
</dbReference>
<comment type="caution">
    <text evidence="4">The sequence shown here is derived from an EMBL/GenBank/DDBJ whole genome shotgun (WGS) entry which is preliminary data.</text>
</comment>
<dbReference type="Gene3D" id="3.30.750.24">
    <property type="entry name" value="STAS domain"/>
    <property type="match status" value="1"/>
</dbReference>
<dbReference type="PROSITE" id="PS50801">
    <property type="entry name" value="STAS"/>
    <property type="match status" value="1"/>
</dbReference>
<dbReference type="InterPro" id="IPR036513">
    <property type="entry name" value="STAS_dom_sf"/>
</dbReference>
<dbReference type="SUPFAM" id="SSF52091">
    <property type="entry name" value="SpoIIaa-like"/>
    <property type="match status" value="1"/>
</dbReference>
<proteinExistence type="inferred from homology"/>
<organism evidence="4 5">
    <name type="scientific">Thermomonospora umbrina</name>
    <dbReference type="NCBI Taxonomy" id="111806"/>
    <lineage>
        <taxon>Bacteria</taxon>
        <taxon>Bacillati</taxon>
        <taxon>Actinomycetota</taxon>
        <taxon>Actinomycetes</taxon>
        <taxon>Streptosporangiales</taxon>
        <taxon>Thermomonosporaceae</taxon>
        <taxon>Thermomonospora</taxon>
    </lineage>
</organism>
<comment type="similarity">
    <text evidence="1 2">Belongs to the anti-sigma-factor antagonist family.</text>
</comment>
<evidence type="ECO:0000259" key="3">
    <source>
        <dbReference type="PROSITE" id="PS50801"/>
    </source>
</evidence>
<dbReference type="PANTHER" id="PTHR33495:SF2">
    <property type="entry name" value="ANTI-SIGMA FACTOR ANTAGONIST TM_1081-RELATED"/>
    <property type="match status" value="1"/>
</dbReference>
<dbReference type="InterPro" id="IPR003658">
    <property type="entry name" value="Anti-sigma_ant"/>
</dbReference>
<dbReference type="PANTHER" id="PTHR33495">
    <property type="entry name" value="ANTI-SIGMA FACTOR ANTAGONIST TM_1081-RELATED-RELATED"/>
    <property type="match status" value="1"/>
</dbReference>
<dbReference type="OrthoDB" id="9793697at2"/>
<dbReference type="NCBIfam" id="TIGR00377">
    <property type="entry name" value="ant_ant_sig"/>
    <property type="match status" value="1"/>
</dbReference>